<accession>A0ABU4VGT3</accession>
<protein>
    <submittedName>
        <fullName evidence="1">Uncharacterized protein</fullName>
    </submittedName>
</protein>
<keyword evidence="2" id="KW-1185">Reference proteome</keyword>
<reference evidence="1 2" key="1">
    <citation type="submission" date="2023-11" db="EMBL/GenBank/DDBJ databases">
        <authorList>
            <person name="Xu M."/>
            <person name="Jiang T."/>
        </authorList>
    </citation>
    <scope>NUCLEOTIDE SEQUENCE [LARGE SCALE GENOMIC DNA]</scope>
    <source>
        <strain evidence="1 2">SD</strain>
    </source>
</reference>
<name>A0ABU4VGT3_9ACTN</name>
<organism evidence="1 2">
    <name type="scientific">Patulibacter brassicae</name>
    <dbReference type="NCBI Taxonomy" id="1705717"/>
    <lineage>
        <taxon>Bacteria</taxon>
        <taxon>Bacillati</taxon>
        <taxon>Actinomycetota</taxon>
        <taxon>Thermoleophilia</taxon>
        <taxon>Solirubrobacterales</taxon>
        <taxon>Patulibacteraceae</taxon>
        <taxon>Patulibacter</taxon>
    </lineage>
</organism>
<proteinExistence type="predicted"/>
<dbReference type="EMBL" id="JAXAVX010000001">
    <property type="protein sequence ID" value="MDX8150587.1"/>
    <property type="molecule type" value="Genomic_DNA"/>
</dbReference>
<comment type="caution">
    <text evidence="1">The sequence shown here is derived from an EMBL/GenBank/DDBJ whole genome shotgun (WGS) entry which is preliminary data.</text>
</comment>
<evidence type="ECO:0000313" key="1">
    <source>
        <dbReference type="EMBL" id="MDX8150587.1"/>
    </source>
</evidence>
<dbReference type="Proteomes" id="UP001277761">
    <property type="component" value="Unassembled WGS sequence"/>
</dbReference>
<gene>
    <name evidence="1" type="ORF">SK069_03195</name>
</gene>
<sequence length="227" mass="23851">MSDEPPPTITSLDALAEPRALVARFRAGLVANRHHWTLEDADGTVLAATRRTHRGGRLRRGMWQAVTLTGMDGGNDVHAELLGADEVVLARFSSVNADPPTVTVTDADGSALGRSRRDVQGERLVLETAPDGPEVAALTTAGDGPWPVALADGTPVGALAPAVPGLSTSPDVLELLFPSLSSNQTDYARTMHLGIRRVQRYVLAREDGAATVAPLVALLPLLAGLSY</sequence>
<evidence type="ECO:0000313" key="2">
    <source>
        <dbReference type="Proteomes" id="UP001277761"/>
    </source>
</evidence>
<dbReference type="RefSeq" id="WP_319952732.1">
    <property type="nucleotide sequence ID" value="NZ_JAXAVX010000001.1"/>
</dbReference>